<proteinExistence type="predicted"/>
<feature type="transmembrane region" description="Helical" evidence="1">
    <location>
        <begin position="41"/>
        <end position="60"/>
    </location>
</feature>
<evidence type="ECO:0000256" key="1">
    <source>
        <dbReference type="SAM" id="Phobius"/>
    </source>
</evidence>
<dbReference type="Pfam" id="PF11738">
    <property type="entry name" value="DUF3298"/>
    <property type="match status" value="1"/>
</dbReference>
<evidence type="ECO:0000259" key="3">
    <source>
        <dbReference type="Pfam" id="PF13739"/>
    </source>
</evidence>
<gene>
    <name evidence="4" type="ORF">QTL97_13600</name>
</gene>
<comment type="caution">
    <text evidence="4">The sequence shown here is derived from an EMBL/GenBank/DDBJ whole genome shotgun (WGS) entry which is preliminary data.</text>
</comment>
<keyword evidence="1" id="KW-0812">Transmembrane</keyword>
<dbReference type="Proteomes" id="UP001271648">
    <property type="component" value="Unassembled WGS sequence"/>
</dbReference>
<dbReference type="InterPro" id="IPR025303">
    <property type="entry name" value="PdaC"/>
</dbReference>
<organism evidence="4 5">
    <name type="scientific">Sporosarcina thermotolerans</name>
    <dbReference type="NCBI Taxonomy" id="633404"/>
    <lineage>
        <taxon>Bacteria</taxon>
        <taxon>Bacillati</taxon>
        <taxon>Bacillota</taxon>
        <taxon>Bacilli</taxon>
        <taxon>Bacillales</taxon>
        <taxon>Caryophanaceae</taxon>
        <taxon>Sporosarcina</taxon>
    </lineage>
</organism>
<dbReference type="RefSeq" id="WP_317941038.1">
    <property type="nucleotide sequence ID" value="NZ_JAUBDJ010000009.1"/>
</dbReference>
<feature type="domain" description="Deacetylase PdaC" evidence="3">
    <location>
        <begin position="91"/>
        <end position="165"/>
    </location>
</feature>
<dbReference type="AlphaFoldDB" id="A0AAW9AAA6"/>
<dbReference type="InterPro" id="IPR037126">
    <property type="entry name" value="PdaC/RsiV-like_sf"/>
</dbReference>
<dbReference type="Gene3D" id="3.90.640.20">
    <property type="entry name" value="Heat-shock cognate protein, ATPase"/>
    <property type="match status" value="1"/>
</dbReference>
<feature type="domain" description="DUF3298" evidence="2">
    <location>
        <begin position="197"/>
        <end position="277"/>
    </location>
</feature>
<accession>A0AAW9AAA6</accession>
<reference evidence="4 5" key="1">
    <citation type="submission" date="2023-06" db="EMBL/GenBank/DDBJ databases">
        <title>Sporosarcina sp. nov., isolated from Korean traditional fermented seafood 'Jeotgal'.</title>
        <authorList>
            <person name="Yang A.I."/>
            <person name="Shin N.-R."/>
        </authorList>
    </citation>
    <scope>NUCLEOTIDE SEQUENCE [LARGE SCALE GENOMIC DNA]</scope>
    <source>
        <strain evidence="4 5">KCTC43456</strain>
    </source>
</reference>
<dbReference type="InterPro" id="IPR021729">
    <property type="entry name" value="DUF3298"/>
</dbReference>
<keyword evidence="1" id="KW-0472">Membrane</keyword>
<sequence length="291" mass="32764">MSKMDKLKKDYENIDIPEELDGIVRASISEEKMKRKKKRPVFRNSLIGVAAAAILFVGSINVSPAFAKSMVNVPILGSIVEVFTVKQLTVDEGTYQADLSIPVITGLDNEELQAALNEKYMEENRELFEQFEKEIAELKKVGGGHLGVDAGYEVITDNDQILSIMRYQVNTVGSSSTTMRYDTIDKVDNVLITLPSLFKDDSYIDAINAYIEGEMERQMAADEMISYFTENEYGEGFATIRSDQNFYITNDQQLVISFDKYEVAPGYMGVVTFEIPTEVVKKLLVSDVYIR</sequence>
<evidence type="ECO:0000313" key="5">
    <source>
        <dbReference type="Proteomes" id="UP001271648"/>
    </source>
</evidence>
<keyword evidence="1" id="KW-1133">Transmembrane helix</keyword>
<dbReference type="EMBL" id="JAUBDJ010000009">
    <property type="protein sequence ID" value="MDW0117974.1"/>
    <property type="molecule type" value="Genomic_DNA"/>
</dbReference>
<name>A0AAW9AAA6_9BACL</name>
<evidence type="ECO:0000313" key="4">
    <source>
        <dbReference type="EMBL" id="MDW0117974.1"/>
    </source>
</evidence>
<keyword evidence="5" id="KW-1185">Reference proteome</keyword>
<dbReference type="Pfam" id="PF13739">
    <property type="entry name" value="PdaC"/>
    <property type="match status" value="1"/>
</dbReference>
<dbReference type="Gene3D" id="3.30.565.40">
    <property type="entry name" value="Fervidobacterium nodosum Rt17-B1 like"/>
    <property type="match status" value="1"/>
</dbReference>
<evidence type="ECO:0000259" key="2">
    <source>
        <dbReference type="Pfam" id="PF11738"/>
    </source>
</evidence>
<protein>
    <submittedName>
        <fullName evidence="4">DUF3298 domain-containing protein</fullName>
    </submittedName>
</protein>